<organism evidence="3 4">
    <name type="scientific">Colwellia demingiae</name>
    <dbReference type="NCBI Taxonomy" id="89401"/>
    <lineage>
        <taxon>Bacteria</taxon>
        <taxon>Pseudomonadati</taxon>
        <taxon>Pseudomonadota</taxon>
        <taxon>Gammaproteobacteria</taxon>
        <taxon>Alteromonadales</taxon>
        <taxon>Colwelliaceae</taxon>
        <taxon>Colwellia</taxon>
    </lineage>
</organism>
<feature type="domain" description="GST N-terminal" evidence="1">
    <location>
        <begin position="19"/>
        <end position="98"/>
    </location>
</feature>
<reference evidence="3 4" key="1">
    <citation type="submission" date="2019-07" db="EMBL/GenBank/DDBJ databases">
        <title>Genomes of sea-ice associated Colwellia species.</title>
        <authorList>
            <person name="Bowman J.P."/>
        </authorList>
    </citation>
    <scope>NUCLEOTIDE SEQUENCE [LARGE SCALE GENOMIC DNA]</scope>
    <source>
        <strain evidence="3 4">ACAM 459</strain>
    </source>
</reference>
<dbReference type="InterPro" id="IPR004046">
    <property type="entry name" value="GST_C"/>
</dbReference>
<evidence type="ECO:0000259" key="2">
    <source>
        <dbReference type="PROSITE" id="PS50405"/>
    </source>
</evidence>
<dbReference type="Gene3D" id="1.20.1050.10">
    <property type="match status" value="2"/>
</dbReference>
<dbReference type="GO" id="GO:0016740">
    <property type="term" value="F:transferase activity"/>
    <property type="evidence" value="ECO:0007669"/>
    <property type="project" value="UniProtKB-KW"/>
</dbReference>
<feature type="domain" description="GST C-terminal" evidence="2">
    <location>
        <begin position="103"/>
        <end position="269"/>
    </location>
</feature>
<accession>A0A5C6QGG6</accession>
<keyword evidence="3" id="KW-0808">Transferase</keyword>
<dbReference type="SUPFAM" id="SSF52833">
    <property type="entry name" value="Thioredoxin-like"/>
    <property type="match status" value="1"/>
</dbReference>
<name>A0A5C6QGG6_9GAMM</name>
<dbReference type="PROSITE" id="PS50405">
    <property type="entry name" value="GST_CTER"/>
    <property type="match status" value="1"/>
</dbReference>
<dbReference type="InterPro" id="IPR004045">
    <property type="entry name" value="Glutathione_S-Trfase_N"/>
</dbReference>
<dbReference type="CDD" id="cd00299">
    <property type="entry name" value="GST_C_family"/>
    <property type="match status" value="1"/>
</dbReference>
<sequence length="383" mass="44325">MSHIQSNKYLLKATYKMNSHYTLYGWQLSYFAGKIRGYLNFKGIPYTDNNVNAFNLLYRIPKKIGVMVMPVVRDAKGDWLQDSSIIIDVLEQRFPKDSVIPHSPKQRVASKLLEAWADEWWIPIGLHYRWSYPENYPLFINDASKALLPYVPNFIRRPMAKKIAKKMHDFLPSSGVRSNQIEMIERWTNKVLDMLEQHFSCYKFLFGDKPSIADFALLGPLYGHLNRDPVPKRTLLDTRPNLQQWVERTHSGEGKMGDYLANDEIPDSVMEILNVIGSEFIPMSKSIVTELRAFITTHHLKSGDKLPRSVGQARCFMDGEPFSRAAMPYTVWMLQRIQKEFTSLDNQTKKQVDEFTCTFMNEPFSELDLGPALTRRNVATQLS</sequence>
<evidence type="ECO:0000313" key="3">
    <source>
        <dbReference type="EMBL" id="TWX68085.1"/>
    </source>
</evidence>
<evidence type="ECO:0000259" key="1">
    <source>
        <dbReference type="PROSITE" id="PS50404"/>
    </source>
</evidence>
<dbReference type="SUPFAM" id="SSF47616">
    <property type="entry name" value="GST C-terminal domain-like"/>
    <property type="match status" value="1"/>
</dbReference>
<dbReference type="PANTHER" id="PTHR12289">
    <property type="entry name" value="METAXIN RELATED"/>
    <property type="match status" value="1"/>
</dbReference>
<keyword evidence="4" id="KW-1185">Reference proteome</keyword>
<dbReference type="PANTHER" id="PTHR12289:SF67">
    <property type="match status" value="1"/>
</dbReference>
<dbReference type="InterPro" id="IPR010987">
    <property type="entry name" value="Glutathione-S-Trfase_C-like"/>
</dbReference>
<comment type="caution">
    <text evidence="3">The sequence shown here is derived from an EMBL/GenBank/DDBJ whole genome shotgun (WGS) entry which is preliminary data.</text>
</comment>
<gene>
    <name evidence="3" type="ORF">ESZ36_12540</name>
</gene>
<dbReference type="InterPro" id="IPR036249">
    <property type="entry name" value="Thioredoxin-like_sf"/>
</dbReference>
<dbReference type="OrthoDB" id="7054557at2"/>
<dbReference type="Proteomes" id="UP000321822">
    <property type="component" value="Unassembled WGS sequence"/>
</dbReference>
<dbReference type="AlphaFoldDB" id="A0A5C6QGG6"/>
<dbReference type="Pfam" id="PF00043">
    <property type="entry name" value="GST_C"/>
    <property type="match status" value="1"/>
</dbReference>
<dbReference type="Gene3D" id="3.40.30.10">
    <property type="entry name" value="Glutaredoxin"/>
    <property type="match status" value="1"/>
</dbReference>
<dbReference type="InterPro" id="IPR050931">
    <property type="entry name" value="Mito_Protein_Transport_Metaxin"/>
</dbReference>
<protein>
    <submittedName>
        <fullName evidence="3">Glutathione S-transferase family protein</fullName>
    </submittedName>
</protein>
<proteinExistence type="predicted"/>
<dbReference type="InterPro" id="IPR036282">
    <property type="entry name" value="Glutathione-S-Trfase_C_sf"/>
</dbReference>
<dbReference type="Pfam" id="PF13417">
    <property type="entry name" value="GST_N_3"/>
    <property type="match status" value="1"/>
</dbReference>
<evidence type="ECO:0000313" key="4">
    <source>
        <dbReference type="Proteomes" id="UP000321822"/>
    </source>
</evidence>
<dbReference type="EMBL" id="VOLT01000005">
    <property type="protein sequence ID" value="TWX68085.1"/>
    <property type="molecule type" value="Genomic_DNA"/>
</dbReference>
<dbReference type="GO" id="GO:0005737">
    <property type="term" value="C:cytoplasm"/>
    <property type="evidence" value="ECO:0007669"/>
    <property type="project" value="TreeGrafter"/>
</dbReference>
<dbReference type="PROSITE" id="PS50404">
    <property type="entry name" value="GST_NTER"/>
    <property type="match status" value="1"/>
</dbReference>